<organism evidence="2">
    <name type="scientific">marine sediment metagenome</name>
    <dbReference type="NCBI Taxonomy" id="412755"/>
    <lineage>
        <taxon>unclassified sequences</taxon>
        <taxon>metagenomes</taxon>
        <taxon>ecological metagenomes</taxon>
    </lineage>
</organism>
<gene>
    <name evidence="2" type="ORF">S03H2_30862</name>
</gene>
<reference evidence="2" key="1">
    <citation type="journal article" date="2014" name="Front. Microbiol.">
        <title>High frequency of phylogenetically diverse reductive dehalogenase-homologous genes in deep subseafloor sedimentary metagenomes.</title>
        <authorList>
            <person name="Kawai M."/>
            <person name="Futagami T."/>
            <person name="Toyoda A."/>
            <person name="Takaki Y."/>
            <person name="Nishi S."/>
            <person name="Hori S."/>
            <person name="Arai W."/>
            <person name="Tsubouchi T."/>
            <person name="Morono Y."/>
            <person name="Uchiyama I."/>
            <person name="Ito T."/>
            <person name="Fujiyama A."/>
            <person name="Inagaki F."/>
            <person name="Takami H."/>
        </authorList>
    </citation>
    <scope>NUCLEOTIDE SEQUENCE</scope>
    <source>
        <strain evidence="2">Expedition CK06-06</strain>
    </source>
</reference>
<accession>X1GN67</accession>
<evidence type="ECO:0000256" key="1">
    <source>
        <dbReference type="SAM" id="MobiDB-lite"/>
    </source>
</evidence>
<feature type="compositionally biased region" description="Basic and acidic residues" evidence="1">
    <location>
        <begin position="1"/>
        <end position="16"/>
    </location>
</feature>
<feature type="region of interest" description="Disordered" evidence="1">
    <location>
        <begin position="1"/>
        <end position="30"/>
    </location>
</feature>
<feature type="non-terminal residue" evidence="2">
    <location>
        <position position="30"/>
    </location>
</feature>
<name>X1GN67_9ZZZZ</name>
<dbReference type="EMBL" id="BARU01018685">
    <property type="protein sequence ID" value="GAH59346.1"/>
    <property type="molecule type" value="Genomic_DNA"/>
</dbReference>
<protein>
    <submittedName>
        <fullName evidence="2">Uncharacterized protein</fullName>
    </submittedName>
</protein>
<comment type="caution">
    <text evidence="2">The sequence shown here is derived from an EMBL/GenBank/DDBJ whole genome shotgun (WGS) entry which is preliminary data.</text>
</comment>
<evidence type="ECO:0000313" key="2">
    <source>
        <dbReference type="EMBL" id="GAH59346.1"/>
    </source>
</evidence>
<dbReference type="AlphaFoldDB" id="X1GN67"/>
<proteinExistence type="predicted"/>
<sequence length="30" mass="3181">MANRDKIELPANREVKGITATPGGAEATRI</sequence>